<evidence type="ECO:0000256" key="3">
    <source>
        <dbReference type="SAM" id="Phobius"/>
    </source>
</evidence>
<name>A0A0D1ZZM7_9EURO</name>
<feature type="compositionally biased region" description="Polar residues" evidence="2">
    <location>
        <begin position="126"/>
        <end position="135"/>
    </location>
</feature>
<feature type="compositionally biased region" description="Polar residues" evidence="2">
    <location>
        <begin position="208"/>
        <end position="220"/>
    </location>
</feature>
<feature type="compositionally biased region" description="Low complexity" evidence="2">
    <location>
        <begin position="548"/>
        <end position="558"/>
    </location>
</feature>
<dbReference type="OrthoDB" id="10582316at2759"/>
<feature type="region of interest" description="Disordered" evidence="2">
    <location>
        <begin position="547"/>
        <end position="610"/>
    </location>
</feature>
<feature type="transmembrane region" description="Helical" evidence="3">
    <location>
        <begin position="1189"/>
        <end position="1208"/>
    </location>
</feature>
<feature type="region of interest" description="Disordered" evidence="2">
    <location>
        <begin position="628"/>
        <end position="678"/>
    </location>
</feature>
<feature type="compositionally biased region" description="Basic and acidic residues" evidence="2">
    <location>
        <begin position="222"/>
        <end position="232"/>
    </location>
</feature>
<evidence type="ECO:0000313" key="4">
    <source>
        <dbReference type="EMBL" id="KIW18177.1"/>
    </source>
</evidence>
<feature type="compositionally biased region" description="Polar residues" evidence="2">
    <location>
        <begin position="1052"/>
        <end position="1061"/>
    </location>
</feature>
<dbReference type="EMBL" id="KN847493">
    <property type="protein sequence ID" value="KIW18177.1"/>
    <property type="molecule type" value="Genomic_DNA"/>
</dbReference>
<evidence type="ECO:0000256" key="1">
    <source>
        <dbReference type="SAM" id="Coils"/>
    </source>
</evidence>
<feature type="compositionally biased region" description="Low complexity" evidence="2">
    <location>
        <begin position="1356"/>
        <end position="1380"/>
    </location>
</feature>
<reference evidence="4 5" key="1">
    <citation type="submission" date="2015-01" db="EMBL/GenBank/DDBJ databases">
        <title>The Genome Sequence of Exophiala spinifera CBS89968.</title>
        <authorList>
            <consortium name="The Broad Institute Genomics Platform"/>
            <person name="Cuomo C."/>
            <person name="de Hoog S."/>
            <person name="Gorbushina A."/>
            <person name="Stielow B."/>
            <person name="Teixiera M."/>
            <person name="Abouelleil A."/>
            <person name="Chapman S.B."/>
            <person name="Priest M."/>
            <person name="Young S.K."/>
            <person name="Wortman J."/>
            <person name="Nusbaum C."/>
            <person name="Birren B."/>
        </authorList>
    </citation>
    <scope>NUCLEOTIDE SEQUENCE [LARGE SCALE GENOMIC DNA]</scope>
    <source>
        <strain evidence="4 5">CBS 89968</strain>
    </source>
</reference>
<keyword evidence="3" id="KW-0812">Transmembrane</keyword>
<keyword evidence="3" id="KW-0472">Membrane</keyword>
<feature type="region of interest" description="Disordered" evidence="2">
    <location>
        <begin position="114"/>
        <end position="135"/>
    </location>
</feature>
<evidence type="ECO:0000256" key="2">
    <source>
        <dbReference type="SAM" id="MobiDB-lite"/>
    </source>
</evidence>
<feature type="region of interest" description="Disordered" evidence="2">
    <location>
        <begin position="343"/>
        <end position="367"/>
    </location>
</feature>
<feature type="compositionally biased region" description="Polar residues" evidence="2">
    <location>
        <begin position="661"/>
        <end position="678"/>
    </location>
</feature>
<dbReference type="RefSeq" id="XP_016238393.1">
    <property type="nucleotide sequence ID" value="XM_016376823.1"/>
</dbReference>
<feature type="compositionally biased region" description="Polar residues" evidence="2">
    <location>
        <begin position="56"/>
        <end position="66"/>
    </location>
</feature>
<feature type="compositionally biased region" description="Low complexity" evidence="2">
    <location>
        <begin position="1281"/>
        <end position="1293"/>
    </location>
</feature>
<evidence type="ECO:0000313" key="5">
    <source>
        <dbReference type="Proteomes" id="UP000053328"/>
    </source>
</evidence>
<dbReference type="Proteomes" id="UP000053328">
    <property type="component" value="Unassembled WGS sequence"/>
</dbReference>
<protein>
    <submittedName>
        <fullName evidence="4">Uncharacterized protein</fullName>
    </submittedName>
</protein>
<feature type="region of interest" description="Disordered" evidence="2">
    <location>
        <begin position="206"/>
        <end position="232"/>
    </location>
</feature>
<organism evidence="4 5">
    <name type="scientific">Exophiala spinifera</name>
    <dbReference type="NCBI Taxonomy" id="91928"/>
    <lineage>
        <taxon>Eukaryota</taxon>
        <taxon>Fungi</taxon>
        <taxon>Dikarya</taxon>
        <taxon>Ascomycota</taxon>
        <taxon>Pezizomycotina</taxon>
        <taxon>Eurotiomycetes</taxon>
        <taxon>Chaetothyriomycetidae</taxon>
        <taxon>Chaetothyriales</taxon>
        <taxon>Herpotrichiellaceae</taxon>
        <taxon>Exophiala</taxon>
    </lineage>
</organism>
<proteinExistence type="predicted"/>
<keyword evidence="1" id="KW-0175">Coiled coil</keyword>
<feature type="region of interest" description="Disordered" evidence="2">
    <location>
        <begin position="1"/>
        <end position="73"/>
    </location>
</feature>
<feature type="coiled-coil region" evidence="1">
    <location>
        <begin position="295"/>
        <end position="343"/>
    </location>
</feature>
<dbReference type="HOGENOM" id="CLU_252769_0_0_1"/>
<dbReference type="VEuPathDB" id="FungiDB:PV08_02465"/>
<dbReference type="GeneID" id="27329548"/>
<feature type="compositionally biased region" description="Basic and acidic residues" evidence="2">
    <location>
        <begin position="570"/>
        <end position="582"/>
    </location>
</feature>
<sequence>MDLSTRGHGSPGQDSRTDDERTEDDYSSLSSLGISPVVSPRRLQRPMPAGRRDRNPTSPVSSTAGSDSGRERVAAIAQASPVLVRNIDSIAGIRSSSAELSTSANTQAICEAERSQGQDTVRHVSESISPTSNSIPLEIPADPLFVARDDYKSAIEGYEADIPEVEWQPTRSGNASPLDEHIQAGDTISALEAQIQNPGEIDREVGVASQTMPASAQQEPSGEIKRTTSTDQKKLLQKLKKVENERDQISEQMEALLSDNARLCNEVNDLTTAGHRNLHASRIRDHDLRLAVEAAEKARTEKDRSEESMLRLLEQLRKVKLENSKLEAALKGSSDEISRLKVQPEAKENESQQFNQAEGSPPTPPNKLEADATKIIPWMEKAWEQQSRIYPLLTHFHSQHLLRLHDNIWKQRMPQSMLPFPAQFENLGDLISIPSEAYASTRHSMASETAFHVPNRKDSRSMVQLPPNGTARTRSGHVCDPFRQQLQSYQREQATRTWTQAPRNAENATVGKLQQPLRMADIIAADLSKPPSRIPRLMPKNRIDKHISTSMSPPMSSSKAYLSPQPQIRLEVRSPTRLKGEDELPTAATVGKGEPSLSFQKPEDFSGAQARPSLTEDVNALQGILQSQTEGTGDREFHPSMFPSKALVSSPLRTDLEASRRTPTNHASGITHGGTSSAVELPRSLGLKQRFSCPQASARSRSLPINRLEARDVEASYSSHKGIEAPIKSVAKQTTTSDNVAENATGDEQQPVIPGEFGGFEKDKSATSHRQTLPLGQSNASPSELRHRRPYSWDGAVHRLSSTTVTMSRSNFKPLQASDGIARAYEETLIPGTVVDYGRVVKEIHKSFSSDSVEASHMTGEAVYHDINGTRDDDLPPTFSLAGVSSHSRLDNVYSDDLKAYQNQKLKHDLEYRPQVGWLSKNKAAHTLLTFMMSSLDLFSDKLESTPTQLFETVFESGAASLGISDICLEPDLFNVDLGYDHHFELASIGKGESPREDTISDSDALHCTRSHDDMSERYFEAFVNYSTHLDPDSVDAAPTSLDNEGRFVSESPINHCNTSAPEPETEEDPLQFRTSQPHDKTVAKALSIVRTDESETLTQPESHSDHDSLFPSPLRPRAVSGTGIFSLHISESESAQAYSPMTSEDPSDTHDRRPTYFLLAFFLAYIFLGIAFLLFACIAPLAISLPGFFTATLVWVLAAVRTLTAMVTCGQQSMSTGSSLYSTLSVLLPSPNTGVVQEGTLTVLKLVTSSVPTPVPGHGQGQESIRAWFPWTPFEKDFVPVPASASGPAAEESITESHSPSPRERDDPPTSTPSISGPPVSSPSRPSSSSSSTSPSRIESVTKSNHTAGKALHKSPSVASSSSSSTTSTPRRTTTTTASCCRERALQRQHDGHRRDKTPSTRLNHVRAFHGPQYLDFAPSVRRFIDIVSFDLAVMMMKREETSR</sequence>
<feature type="region of interest" description="Disordered" evidence="2">
    <location>
        <begin position="1033"/>
        <end position="1078"/>
    </location>
</feature>
<feature type="region of interest" description="Disordered" evidence="2">
    <location>
        <begin position="1094"/>
        <end position="1114"/>
    </location>
</feature>
<keyword evidence="5" id="KW-1185">Reference proteome</keyword>
<feature type="region of interest" description="Disordered" evidence="2">
    <location>
        <begin position="728"/>
        <end position="786"/>
    </location>
</feature>
<feature type="compositionally biased region" description="Polar residues" evidence="2">
    <location>
        <begin position="731"/>
        <end position="748"/>
    </location>
</feature>
<keyword evidence="3" id="KW-1133">Transmembrane helix</keyword>
<feature type="compositionally biased region" description="Low complexity" evidence="2">
    <location>
        <begin position="1313"/>
        <end position="1343"/>
    </location>
</feature>
<feature type="region of interest" description="Disordered" evidence="2">
    <location>
        <begin position="1281"/>
        <end position="1401"/>
    </location>
</feature>
<gene>
    <name evidence="4" type="ORF">PV08_02465</name>
</gene>
<accession>A0A0D1ZZM7</accession>
<feature type="compositionally biased region" description="Polar residues" evidence="2">
    <location>
        <begin position="768"/>
        <end position="782"/>
    </location>
</feature>
<feature type="coiled-coil region" evidence="1">
    <location>
        <begin position="232"/>
        <end position="266"/>
    </location>
</feature>
<feature type="compositionally biased region" description="Basic and acidic residues" evidence="2">
    <location>
        <begin position="114"/>
        <end position="125"/>
    </location>
</feature>
<feature type="transmembrane region" description="Helical" evidence="3">
    <location>
        <begin position="1157"/>
        <end position="1182"/>
    </location>
</feature>
<dbReference type="STRING" id="91928.A0A0D1ZZM7"/>
<feature type="compositionally biased region" description="Basic and acidic residues" evidence="2">
    <location>
        <begin position="1382"/>
        <end position="1400"/>
    </location>
</feature>